<feature type="transmembrane region" description="Helical" evidence="5">
    <location>
        <begin position="65"/>
        <end position="93"/>
    </location>
</feature>
<evidence type="ECO:0000256" key="2">
    <source>
        <dbReference type="ARBA" id="ARBA00022692"/>
    </source>
</evidence>
<dbReference type="Gene3D" id="1.20.120.550">
    <property type="entry name" value="Membrane associated eicosanoid/glutathione metabolism-like domain"/>
    <property type="match status" value="1"/>
</dbReference>
<keyword evidence="3 5" id="KW-1133">Transmembrane helix</keyword>
<dbReference type="PANTHER" id="PTHR35371:SF1">
    <property type="entry name" value="BLR7753 PROTEIN"/>
    <property type="match status" value="1"/>
</dbReference>
<keyword evidence="2 5" id="KW-0812">Transmembrane</keyword>
<evidence type="ECO:0000313" key="6">
    <source>
        <dbReference type="EMBL" id="MDV5170074.1"/>
    </source>
</evidence>
<accession>A0ABU3ZIX2</accession>
<evidence type="ECO:0000313" key="7">
    <source>
        <dbReference type="Proteomes" id="UP001186452"/>
    </source>
</evidence>
<evidence type="ECO:0000256" key="4">
    <source>
        <dbReference type="ARBA" id="ARBA00023136"/>
    </source>
</evidence>
<dbReference type="RefSeq" id="WP_317522855.1">
    <property type="nucleotide sequence ID" value="NZ_JAWJZI010000005.1"/>
</dbReference>
<proteinExistence type="predicted"/>
<dbReference type="InterPro" id="IPR001129">
    <property type="entry name" value="Membr-assoc_MAPEG"/>
</dbReference>
<organism evidence="6 7">
    <name type="scientific">Photobacterium rosenbergii</name>
    <dbReference type="NCBI Taxonomy" id="294936"/>
    <lineage>
        <taxon>Bacteria</taxon>
        <taxon>Pseudomonadati</taxon>
        <taxon>Pseudomonadota</taxon>
        <taxon>Gammaproteobacteria</taxon>
        <taxon>Vibrionales</taxon>
        <taxon>Vibrionaceae</taxon>
        <taxon>Photobacterium</taxon>
    </lineage>
</organism>
<gene>
    <name evidence="6" type="ORF">R2X38_13810</name>
</gene>
<comment type="caution">
    <text evidence="6">The sequence shown here is derived from an EMBL/GenBank/DDBJ whole genome shotgun (WGS) entry which is preliminary data.</text>
</comment>
<keyword evidence="4 5" id="KW-0472">Membrane</keyword>
<evidence type="ECO:0000256" key="3">
    <source>
        <dbReference type="ARBA" id="ARBA00022989"/>
    </source>
</evidence>
<sequence>MEFLLEYQISIIVIGLVGLLMFIQLVIADIIAIKNKHIPGYPIKSNHRDFLFRASRAHLNTNESVAIFVLFVIFCFLSSASASVVNTCSLAYLTSRIGHMIFYYLDFKVLRSISFATSLVSLLALFFAGMLAWL</sequence>
<dbReference type="InterPro" id="IPR023352">
    <property type="entry name" value="MAPEG-like_dom_sf"/>
</dbReference>
<feature type="transmembrane region" description="Helical" evidence="5">
    <location>
        <begin position="113"/>
        <end position="133"/>
    </location>
</feature>
<dbReference type="Proteomes" id="UP001186452">
    <property type="component" value="Unassembled WGS sequence"/>
</dbReference>
<reference evidence="6 7" key="1">
    <citation type="submission" date="2023-10" db="EMBL/GenBank/DDBJ databases">
        <title>Marine bacteria isolated from horseshoe crab.</title>
        <authorList>
            <person name="Cheng T.H."/>
        </authorList>
    </citation>
    <scope>NUCLEOTIDE SEQUENCE [LARGE SCALE GENOMIC DNA]</scope>
    <source>
        <strain evidence="6 7">HSC6</strain>
    </source>
</reference>
<dbReference type="Pfam" id="PF01124">
    <property type="entry name" value="MAPEG"/>
    <property type="match status" value="1"/>
</dbReference>
<feature type="transmembrane region" description="Helical" evidence="5">
    <location>
        <begin position="12"/>
        <end position="33"/>
    </location>
</feature>
<evidence type="ECO:0000256" key="1">
    <source>
        <dbReference type="ARBA" id="ARBA00004370"/>
    </source>
</evidence>
<comment type="subcellular location">
    <subcellularLocation>
        <location evidence="1">Membrane</location>
    </subcellularLocation>
</comment>
<name>A0ABU3ZIX2_9GAMM</name>
<keyword evidence="7" id="KW-1185">Reference proteome</keyword>
<protein>
    <submittedName>
        <fullName evidence="6">MAPEG family protein</fullName>
    </submittedName>
</protein>
<dbReference type="SUPFAM" id="SSF161084">
    <property type="entry name" value="MAPEG domain-like"/>
    <property type="match status" value="1"/>
</dbReference>
<dbReference type="PANTHER" id="PTHR35371">
    <property type="entry name" value="INNER MEMBRANE PROTEIN"/>
    <property type="match status" value="1"/>
</dbReference>
<evidence type="ECO:0000256" key="5">
    <source>
        <dbReference type="SAM" id="Phobius"/>
    </source>
</evidence>
<dbReference type="EMBL" id="JAWJZI010000005">
    <property type="protein sequence ID" value="MDV5170074.1"/>
    <property type="molecule type" value="Genomic_DNA"/>
</dbReference>